<dbReference type="Ensembl" id="ENSOANT00000072205.1">
    <property type="protein sequence ID" value="ENSOANP00000045025.1"/>
    <property type="gene ID" value="ENSOANG00000048509.1"/>
</dbReference>
<evidence type="ECO:0000256" key="1">
    <source>
        <dbReference type="ARBA" id="ARBA00022723"/>
    </source>
</evidence>
<dbReference type="PROSITE" id="PS50089">
    <property type="entry name" value="ZF_RING_2"/>
    <property type="match status" value="1"/>
</dbReference>
<dbReference type="InParanoid" id="A0A6I8NVR2"/>
<dbReference type="GO" id="GO:0016567">
    <property type="term" value="P:protein ubiquitination"/>
    <property type="evidence" value="ECO:0000318"/>
    <property type="project" value="GO_Central"/>
</dbReference>
<dbReference type="GeneTree" id="ENSGT00940000163259"/>
<evidence type="ECO:0000256" key="5">
    <source>
        <dbReference type="SAM" id="MobiDB-lite"/>
    </source>
</evidence>
<proteinExistence type="predicted"/>
<keyword evidence="6" id="KW-1133">Transmembrane helix</keyword>
<keyword evidence="2 4" id="KW-0863">Zinc-finger</keyword>
<keyword evidence="1" id="KW-0479">Metal-binding</keyword>
<dbReference type="OMA" id="FCVCIDI"/>
<dbReference type="OrthoDB" id="252722at2759"/>
<evidence type="ECO:0000256" key="4">
    <source>
        <dbReference type="PROSITE-ProRule" id="PRU00175"/>
    </source>
</evidence>
<dbReference type="InterPro" id="IPR001841">
    <property type="entry name" value="Znf_RING"/>
</dbReference>
<dbReference type="Bgee" id="ENSOANG00000048509">
    <property type="expression patterns" value="Expressed in adult mammalian kidney and 2 other cell types or tissues"/>
</dbReference>
<feature type="region of interest" description="Disordered" evidence="5">
    <location>
        <begin position="1"/>
        <end position="20"/>
    </location>
</feature>
<dbReference type="InterPro" id="IPR017907">
    <property type="entry name" value="Znf_RING_CS"/>
</dbReference>
<sequence length="240" mass="25336">MTEPQQVWHTDVPPTSPSAALPMIRLPQAAGPGSPQDPEKPGSPLECSICFTGYDNVFKTPKLLACSHAFCLECVARLVAALPDALAEPTVPCPFCRQPTAVPLAGAPALPTSQDLLAALPPPLRCAQPVWMDGTRLCSQPPAAGGSHECICVDVGLSKAAVGPELPPPPRPRRGVLGRCSACSDWKRLVLITALLVLLFCIVLWPVQCALKTGNLRCFARPHPAPPPTPTTLSLDIQEG</sequence>
<reference evidence="8" key="2">
    <citation type="submission" date="2025-08" db="UniProtKB">
        <authorList>
            <consortium name="Ensembl"/>
        </authorList>
    </citation>
    <scope>IDENTIFICATION</scope>
    <source>
        <strain evidence="8">Glennie</strain>
    </source>
</reference>
<evidence type="ECO:0000256" key="6">
    <source>
        <dbReference type="SAM" id="Phobius"/>
    </source>
</evidence>
<dbReference type="RefSeq" id="XP_028922482.1">
    <property type="nucleotide sequence ID" value="XM_029066649.2"/>
</dbReference>
<organism evidence="8 9">
    <name type="scientific">Ornithorhynchus anatinus</name>
    <name type="common">Duckbill platypus</name>
    <dbReference type="NCBI Taxonomy" id="9258"/>
    <lineage>
        <taxon>Eukaryota</taxon>
        <taxon>Metazoa</taxon>
        <taxon>Chordata</taxon>
        <taxon>Craniata</taxon>
        <taxon>Vertebrata</taxon>
        <taxon>Euteleostomi</taxon>
        <taxon>Mammalia</taxon>
        <taxon>Monotremata</taxon>
        <taxon>Ornithorhynchidae</taxon>
        <taxon>Ornithorhynchus</taxon>
    </lineage>
</organism>
<keyword evidence="6" id="KW-0812">Transmembrane</keyword>
<protein>
    <submittedName>
        <fullName evidence="8">Ring finger protein 223</fullName>
    </submittedName>
</protein>
<evidence type="ECO:0000313" key="8">
    <source>
        <dbReference type="Ensembl" id="ENSOANP00000045025.1"/>
    </source>
</evidence>
<dbReference type="InterPro" id="IPR013083">
    <property type="entry name" value="Znf_RING/FYVE/PHD"/>
</dbReference>
<feature type="transmembrane region" description="Helical" evidence="6">
    <location>
        <begin position="189"/>
        <end position="207"/>
    </location>
</feature>
<accession>A0A6I8NVR2</accession>
<dbReference type="GO" id="GO:0008270">
    <property type="term" value="F:zinc ion binding"/>
    <property type="evidence" value="ECO:0007669"/>
    <property type="project" value="UniProtKB-KW"/>
</dbReference>
<dbReference type="AlphaFoldDB" id="A0A6I8NVR2"/>
<dbReference type="Pfam" id="PF14634">
    <property type="entry name" value="zf-RING_5"/>
    <property type="match status" value="1"/>
</dbReference>
<dbReference type="Gene3D" id="3.30.40.10">
    <property type="entry name" value="Zinc/RING finger domain, C3HC4 (zinc finger)"/>
    <property type="match status" value="1"/>
</dbReference>
<gene>
    <name evidence="8" type="primary">RNF223</name>
</gene>
<dbReference type="KEGG" id="oaa:100086369"/>
<dbReference type="InterPro" id="IPR051435">
    <property type="entry name" value="RING_finger_E3_ubiq-ligases"/>
</dbReference>
<evidence type="ECO:0000256" key="3">
    <source>
        <dbReference type="ARBA" id="ARBA00022833"/>
    </source>
</evidence>
<dbReference type="Proteomes" id="UP000002279">
    <property type="component" value="Chromosome 5"/>
</dbReference>
<evidence type="ECO:0000259" key="7">
    <source>
        <dbReference type="PROSITE" id="PS50089"/>
    </source>
</evidence>
<keyword evidence="9" id="KW-1185">Reference proteome</keyword>
<dbReference type="GO" id="GO:0061630">
    <property type="term" value="F:ubiquitin protein ligase activity"/>
    <property type="evidence" value="ECO:0000318"/>
    <property type="project" value="GO_Central"/>
</dbReference>
<dbReference type="GeneID" id="100086369"/>
<dbReference type="PANTHER" id="PTHR22791">
    <property type="entry name" value="RING-TYPE DOMAIN-CONTAINING PROTEIN"/>
    <property type="match status" value="1"/>
</dbReference>
<reference evidence="8 9" key="1">
    <citation type="journal article" date="2008" name="Nature">
        <title>Genome analysis of the platypus reveals unique signatures of evolution.</title>
        <authorList>
            <person name="Warren W.C."/>
            <person name="Hillier L.W."/>
            <person name="Marshall Graves J.A."/>
            <person name="Birney E."/>
            <person name="Ponting C.P."/>
            <person name="Grutzner F."/>
            <person name="Belov K."/>
            <person name="Miller W."/>
            <person name="Clarke L."/>
            <person name="Chinwalla A.T."/>
            <person name="Yang S.P."/>
            <person name="Heger A."/>
            <person name="Locke D.P."/>
            <person name="Miethke P."/>
            <person name="Waters P.D."/>
            <person name="Veyrunes F."/>
            <person name="Fulton L."/>
            <person name="Fulton B."/>
            <person name="Graves T."/>
            <person name="Wallis J."/>
            <person name="Puente X.S."/>
            <person name="Lopez-Otin C."/>
            <person name="Ordonez G.R."/>
            <person name="Eichler E.E."/>
            <person name="Chen L."/>
            <person name="Cheng Z."/>
            <person name="Deakin J.E."/>
            <person name="Alsop A."/>
            <person name="Thompson K."/>
            <person name="Kirby P."/>
            <person name="Papenfuss A.T."/>
            <person name="Wakefield M.J."/>
            <person name="Olender T."/>
            <person name="Lancet D."/>
            <person name="Huttley G.A."/>
            <person name="Smit A.F."/>
            <person name="Pask A."/>
            <person name="Temple-Smith P."/>
            <person name="Batzer M.A."/>
            <person name="Walker J.A."/>
            <person name="Konkel M.K."/>
            <person name="Harris R.S."/>
            <person name="Whittington C.M."/>
            <person name="Wong E.S."/>
            <person name="Gemmell N.J."/>
            <person name="Buschiazzo E."/>
            <person name="Vargas Jentzsch I.M."/>
            <person name="Merkel A."/>
            <person name="Schmitz J."/>
            <person name="Zemann A."/>
            <person name="Churakov G."/>
            <person name="Kriegs J.O."/>
            <person name="Brosius J."/>
            <person name="Murchison E.P."/>
            <person name="Sachidanandam R."/>
            <person name="Smith C."/>
            <person name="Hannon G.J."/>
            <person name="Tsend-Ayush E."/>
            <person name="McMillan D."/>
            <person name="Attenborough R."/>
            <person name="Rens W."/>
            <person name="Ferguson-Smith M."/>
            <person name="Lefevre C.M."/>
            <person name="Sharp J.A."/>
            <person name="Nicholas K.R."/>
            <person name="Ray D.A."/>
            <person name="Kube M."/>
            <person name="Reinhardt R."/>
            <person name="Pringle T.H."/>
            <person name="Taylor J."/>
            <person name="Jones R.C."/>
            <person name="Nixon B."/>
            <person name="Dacheux J.L."/>
            <person name="Niwa H."/>
            <person name="Sekita Y."/>
            <person name="Huang X."/>
            <person name="Stark A."/>
            <person name="Kheradpour P."/>
            <person name="Kellis M."/>
            <person name="Flicek P."/>
            <person name="Chen Y."/>
            <person name="Webber C."/>
            <person name="Hardison R."/>
            <person name="Nelson J."/>
            <person name="Hallsworth-Pepin K."/>
            <person name="Delehaunty K."/>
            <person name="Markovic C."/>
            <person name="Minx P."/>
            <person name="Feng Y."/>
            <person name="Kremitzki C."/>
            <person name="Mitreva M."/>
            <person name="Glasscock J."/>
            <person name="Wylie T."/>
            <person name="Wohldmann P."/>
            <person name="Thiru P."/>
            <person name="Nhan M.N."/>
            <person name="Pohl C.S."/>
            <person name="Smith S.M."/>
            <person name="Hou S."/>
            <person name="Nefedov M."/>
            <person name="de Jong P.J."/>
            <person name="Renfree M.B."/>
            <person name="Mardis E.R."/>
            <person name="Wilson R.K."/>
        </authorList>
    </citation>
    <scope>NUCLEOTIDE SEQUENCE [LARGE SCALE GENOMIC DNA]</scope>
    <source>
        <strain evidence="8 9">Glennie</strain>
    </source>
</reference>
<keyword evidence="6" id="KW-0472">Membrane</keyword>
<feature type="domain" description="RING-type" evidence="7">
    <location>
        <begin position="47"/>
        <end position="97"/>
    </location>
</feature>
<name>A0A6I8NVR2_ORNAN</name>
<dbReference type="PROSITE" id="PS00518">
    <property type="entry name" value="ZF_RING_1"/>
    <property type="match status" value="1"/>
</dbReference>
<keyword evidence="3" id="KW-0862">Zinc</keyword>
<dbReference type="PANTHER" id="PTHR22791:SF4">
    <property type="entry name" value="RING FINGER PROTEIN 223"/>
    <property type="match status" value="1"/>
</dbReference>
<evidence type="ECO:0000256" key="2">
    <source>
        <dbReference type="ARBA" id="ARBA00022771"/>
    </source>
</evidence>
<reference evidence="8" key="3">
    <citation type="submission" date="2025-09" db="UniProtKB">
        <authorList>
            <consortium name="Ensembl"/>
        </authorList>
    </citation>
    <scope>IDENTIFICATION</scope>
    <source>
        <strain evidence="8">Glennie</strain>
    </source>
</reference>
<dbReference type="SMART" id="SM00184">
    <property type="entry name" value="RING"/>
    <property type="match status" value="1"/>
</dbReference>
<dbReference type="CTD" id="401934"/>
<dbReference type="SUPFAM" id="SSF57850">
    <property type="entry name" value="RING/U-box"/>
    <property type="match status" value="1"/>
</dbReference>
<evidence type="ECO:0000313" key="9">
    <source>
        <dbReference type="Proteomes" id="UP000002279"/>
    </source>
</evidence>